<sequence>MIKKILFGFAFIATVASCTDDDYTDWAQPQAYPETEAITFGNGSVSEVTLIDFATIAEEQQNVKVCNVVAPTATDEAYSKVTYRLNIGSASYNMTADGEMATADLKKYVEDNFGKAPVERDMTATVEQWLSNGETTVKTATSGEFAIKAKLTAPDISEHYYIIGQPSAWEPACTTLPFTHSEQNVYDDPIFTVMFDASCVNAEGDIWFAITDDKTVASNDWSMVLGIKEGNGNNKLGEAGFLARRNELTDDGSLKVHPGDARFVKVTLNMMEGTYVVELINFQEYLYVAGSGNGWSQNDVISSQAFDGNYKGFMWLGNEFKLCSQQNWDGLNYGKDFSTAGDAANMTLPEGIGEGYCMLEASLVDKTITVTPITTIGVIGDATAGGWDASTPLEYNKDKRCWEGDVTFTSGTFKFRANDAWAINWGGPTENLTMGGDNITVEAGTYHVAIYPNCPGKAMCTLEAK</sequence>
<evidence type="ECO:0000313" key="2">
    <source>
        <dbReference type="EMBL" id="NPE13430.1"/>
    </source>
</evidence>
<proteinExistence type="predicted"/>
<gene>
    <name evidence="2" type="ORF">HPS55_03665</name>
</gene>
<dbReference type="CDD" id="cd12967">
    <property type="entry name" value="CBM_SusE-F_like_u1"/>
    <property type="match status" value="1"/>
</dbReference>
<accession>A0ABX2AUU4</accession>
<dbReference type="GeneID" id="82156856"/>
<dbReference type="RefSeq" id="WP_172176472.1">
    <property type="nucleotide sequence ID" value="NZ_CASGIA010000006.1"/>
</dbReference>
<comment type="caution">
    <text evidence="2">The sequence shown here is derived from an EMBL/GenBank/DDBJ whole genome shotgun (WGS) entry which is preliminary data.</text>
</comment>
<dbReference type="Gene3D" id="2.60.40.3620">
    <property type="match status" value="3"/>
</dbReference>
<dbReference type="Proteomes" id="UP001193734">
    <property type="component" value="Unassembled WGS sequence"/>
</dbReference>
<name>A0ABX2AUU4_9BACT</name>
<dbReference type="InterPro" id="IPR033408">
    <property type="entry name" value="SusF_N"/>
</dbReference>
<organism evidence="2 3">
    <name type="scientific">Xylanibacter rodentium</name>
    <dbReference type="NCBI Taxonomy" id="2736289"/>
    <lineage>
        <taxon>Bacteria</taxon>
        <taxon>Pseudomonadati</taxon>
        <taxon>Bacteroidota</taxon>
        <taxon>Bacteroidia</taxon>
        <taxon>Bacteroidales</taxon>
        <taxon>Prevotellaceae</taxon>
        <taxon>Xylanibacter</taxon>
    </lineage>
</organism>
<feature type="domain" description="Outer membrane protein SusF N-terminal" evidence="1">
    <location>
        <begin position="20"/>
        <end position="135"/>
    </location>
</feature>
<evidence type="ECO:0000259" key="1">
    <source>
        <dbReference type="Pfam" id="PF17142"/>
    </source>
</evidence>
<keyword evidence="3" id="KW-1185">Reference proteome</keyword>
<reference evidence="2 3" key="1">
    <citation type="submission" date="2020-05" db="EMBL/GenBank/DDBJ databases">
        <title>Distinct polysaccharide utilization as determinants for interspecies competition between intestinal Prevotella spp.</title>
        <authorList>
            <person name="Galvez E.J.C."/>
            <person name="Iljazovic A."/>
            <person name="Strowig T."/>
        </authorList>
    </citation>
    <scope>NUCLEOTIDE SEQUENCE [LARGE SCALE GENOMIC DNA]</scope>
    <source>
        <strain evidence="2 3">PROD</strain>
    </source>
</reference>
<dbReference type="PROSITE" id="PS51257">
    <property type="entry name" value="PROKAR_LIPOPROTEIN"/>
    <property type="match status" value="1"/>
</dbReference>
<protein>
    <submittedName>
        <fullName evidence="2">DUF5115 domain-containing protein</fullName>
    </submittedName>
</protein>
<evidence type="ECO:0000313" key="3">
    <source>
        <dbReference type="Proteomes" id="UP001193734"/>
    </source>
</evidence>
<dbReference type="Pfam" id="PF17142">
    <property type="entry name" value="SusF_N"/>
    <property type="match status" value="1"/>
</dbReference>
<dbReference type="EMBL" id="JABKKE010000004">
    <property type="protein sequence ID" value="NPE13430.1"/>
    <property type="molecule type" value="Genomic_DNA"/>
</dbReference>